<dbReference type="Pfam" id="PF04860">
    <property type="entry name" value="Phage_portal"/>
    <property type="match status" value="1"/>
</dbReference>
<dbReference type="InterPro" id="IPR006944">
    <property type="entry name" value="Phage/GTA_portal"/>
</dbReference>
<evidence type="ECO:0000313" key="4">
    <source>
        <dbReference type="EMBL" id="CAB4128528.1"/>
    </source>
</evidence>
<keyword evidence="2" id="KW-1160">Virus entry into host cell</keyword>
<keyword evidence="2" id="KW-1171">Viral genome ejection through host cell envelope</keyword>
<gene>
    <name evidence="4" type="ORF">UFOVP104_46</name>
    <name evidence="5" type="ORF">UFOVP271_26</name>
</gene>
<evidence type="ECO:0000256" key="3">
    <source>
        <dbReference type="ARBA" id="ARBA00023219"/>
    </source>
</evidence>
<protein>
    <submittedName>
        <fullName evidence="4">Portal_HK97, phage portal protein, HK97 family</fullName>
    </submittedName>
</protein>
<reference evidence="4" key="1">
    <citation type="submission" date="2020-04" db="EMBL/GenBank/DDBJ databases">
        <authorList>
            <person name="Chiriac C."/>
            <person name="Salcher M."/>
            <person name="Ghai R."/>
            <person name="Kavagutti S V."/>
        </authorList>
    </citation>
    <scope>NUCLEOTIDE SEQUENCE</scope>
</reference>
<dbReference type="EMBL" id="LR796219">
    <property type="protein sequence ID" value="CAB4128528.1"/>
    <property type="molecule type" value="Genomic_DNA"/>
</dbReference>
<proteinExistence type="predicted"/>
<name>A0A6J5L150_9CAUD</name>
<keyword evidence="2" id="KW-1162">Viral penetration into host cytoplasm</keyword>
<keyword evidence="1" id="KW-0118">Viral capsid assembly</keyword>
<dbReference type="EMBL" id="LR796281">
    <property type="protein sequence ID" value="CAB4134177.1"/>
    <property type="molecule type" value="Genomic_DNA"/>
</dbReference>
<keyword evidence="1" id="KW-1188">Viral release from host cell</keyword>
<evidence type="ECO:0000313" key="5">
    <source>
        <dbReference type="EMBL" id="CAB4134177.1"/>
    </source>
</evidence>
<evidence type="ECO:0000256" key="1">
    <source>
        <dbReference type="ARBA" id="ARBA00022950"/>
    </source>
</evidence>
<organism evidence="4">
    <name type="scientific">uncultured Caudovirales phage</name>
    <dbReference type="NCBI Taxonomy" id="2100421"/>
    <lineage>
        <taxon>Viruses</taxon>
        <taxon>Duplodnaviria</taxon>
        <taxon>Heunggongvirae</taxon>
        <taxon>Uroviricota</taxon>
        <taxon>Caudoviricetes</taxon>
        <taxon>Peduoviridae</taxon>
        <taxon>Maltschvirus</taxon>
        <taxon>Maltschvirus maltsch</taxon>
    </lineage>
</organism>
<keyword evidence="3" id="KW-0231">Viral genome packaging</keyword>
<sequence length="407" mass="46296">MAFVPFQNLFSRFRGKDNYIVTPIFSNGQILNGNQPLWVSIDDKEAHIFNTTPELYAVVMRKATMYSNGVFKHYKTVGGKVIEVENSPILKVLENPNPLQSRNEWLMDELIQSSVFGCSFVYGLRPFKNSIPNNFYNLPANRMVINPTGKIYKQSKIEDIITNFELRNISGENEYFETSEVIYSRTQNPENPILGKSPLHALQMPISNIRGAYGYRNVLITERGAIGMISNDSKDSEGGVPLKNAEREKIERQFTNDYGIGAKQNKVLISSSNLKWTPFSYPTKDLMLFEEITSDLRAIIDLYGMNEYLFSKDKGSTFANLLEGKRMAYQDCIIPYAEDFTYKLTSFLGLDLKGEWISLDYSHVEALQQNNKAIAETNKLKAEAYNSLLGSGNFNDKELREMLGLTL</sequence>
<accession>A0A6J5L150</accession>
<evidence type="ECO:0000256" key="2">
    <source>
        <dbReference type="ARBA" id="ARBA00023009"/>
    </source>
</evidence>